<feature type="region of interest" description="Disordered" evidence="1">
    <location>
        <begin position="484"/>
        <end position="655"/>
    </location>
</feature>
<dbReference type="STRING" id="985895.E4ZTC3"/>
<feature type="compositionally biased region" description="Basic and acidic residues" evidence="1">
    <location>
        <begin position="128"/>
        <end position="139"/>
    </location>
</feature>
<dbReference type="AlphaFoldDB" id="E4ZTC3"/>
<feature type="compositionally biased region" description="Gly residues" evidence="1">
    <location>
        <begin position="53"/>
        <end position="67"/>
    </location>
</feature>
<dbReference type="EMBL" id="FP929125">
    <property type="protein sequence ID" value="CBX94779.1"/>
    <property type="molecule type" value="Genomic_DNA"/>
</dbReference>
<feature type="compositionally biased region" description="Basic and acidic residues" evidence="1">
    <location>
        <begin position="877"/>
        <end position="886"/>
    </location>
</feature>
<feature type="region of interest" description="Disordered" evidence="1">
    <location>
        <begin position="676"/>
        <end position="765"/>
    </location>
</feature>
<feature type="compositionally biased region" description="Basic and acidic residues" evidence="1">
    <location>
        <begin position="575"/>
        <end position="589"/>
    </location>
</feature>
<feature type="compositionally biased region" description="Basic and acidic residues" evidence="1">
    <location>
        <begin position="617"/>
        <end position="628"/>
    </location>
</feature>
<feature type="compositionally biased region" description="Basic and acidic residues" evidence="1">
    <location>
        <begin position="898"/>
        <end position="920"/>
    </location>
</feature>
<keyword evidence="2" id="KW-0812">Transmembrane</keyword>
<sequence length="1219" mass="134982">MSAPSSDGRPSVDSEPPFGSSNTLLSRNSGGQYVVNGEGSSSSPSGNSVGSRPGTGTGVSYGAGGPESGRPLSGDSVQERDFARRKERVRRSGGFLLDSNFARGSRQRSAQGHDGYGYGAQQAAMEDEGGKRSSRHLQERPPIGSSLQSRQKQVEGESAARRDFSADSQERYDRPHDRVRMDKTRKTAKASQDTLQDREPSPNPATQQPTIDPNQLVHMALNLSESRRRNIGAAQLLAPQPPRSVSATQRESSFSAYGAGSSLRQYLNEQRRASRNMSPIGGGKASPSRSGSMAFPASQTVNPSPATLARVQKARAYIELKIEYLRLLEFMPPLKPEAGNPANFTISSNNMPGSPHVQLTRVPSNASKQFDLGREYNPLQYIRNRRSRARERRPLDHSSEEFADVDAVRDWVDRVAQHSTRFGYRKEDGVQLPKLHADHPVAPEPVQSARPHKGWIFTPEELLADAHWIEQGDNKLLAENRHGRRIFPPGEPKQQDLLQPRASKEISDKRRRSWADDVAGGHGTGDESDRGSERGRKRKLLTVLRNDSPRGGKHSRRGSRLRSKDDSDSSGSESESGRRSSRLPEDPEHNTGPLALLLEQQAKQAQSRTPAITSPDTPDKWGRDHVEMLNDSTTRQSLEVPRVGNGHADGKDHGNYKGLLKARKVPTLSIDDLEPRSSLEDWDSTAPNTPLQPKRFPHFGADMSPPPSRAGSEHKKTKRSKLNIFHSHEHGEERKYETRRETAETEKNNRSRQASEEAYEDKHIGTSILAGPGAVRNLLAHRKNDSVNSLPSPDKLRRRETSEPHSAVTRFFKGAKHGGSKVGEFIFRRDRADDSDVETASDRGSFDLDTDTSSKARRNKPPPIHRVATAGTIDSVASDKRNRNHIDLPSFRPVNGGRFKDASGQDGEDHISRQARERKTSRSAQMDKLQPLRMDLGTISGNSSTTSLDRTRSHGQDRINQILAQPGGKFVGLPATGLTKFQATDNRARSSSRPTLDGGRHWSIADDDDKVQQRKSNPNTVTQADIARVRALFLCSGIKAKEISTRAQTKRKPPPDFLRRAAATAKIDLFPVPKKEEHVLAARILVRELEASTRSLQSSLESFRDKAIKELACKIADLHSTVDAELMTRILDSGDQALRITSEISAQGPLQVKEVTEEIDRMLGARRRQMGWIRAFGWMMVEWGLVGIMWCLWLVVVLVGGVKKVLGCGVGVVRWLLWL</sequence>
<dbReference type="PANTHER" id="PTHR38426:SF1">
    <property type="entry name" value="MAINTENANCE OF TELOMERE CAPPING PROTEIN 4"/>
    <property type="match status" value="1"/>
</dbReference>
<keyword evidence="2" id="KW-0472">Membrane</keyword>
<feature type="compositionally biased region" description="Low complexity" evidence="1">
    <location>
        <begin position="594"/>
        <end position="606"/>
    </location>
</feature>
<feature type="compositionally biased region" description="Basic and acidic residues" evidence="1">
    <location>
        <begin position="832"/>
        <end position="846"/>
    </location>
</feature>
<dbReference type="InterPro" id="IPR038769">
    <property type="entry name" value="MTC4"/>
</dbReference>
<feature type="transmembrane region" description="Helical" evidence="2">
    <location>
        <begin position="1176"/>
        <end position="1199"/>
    </location>
</feature>
<gene>
    <name evidence="3" type="ORF">LEMA_P117820.1</name>
</gene>
<keyword evidence="2" id="KW-1133">Transmembrane helix</keyword>
<organism evidence="4">
    <name type="scientific">Leptosphaeria maculans (strain JN3 / isolate v23.1.3 / race Av1-4-5-6-7-8)</name>
    <name type="common">Blackleg fungus</name>
    <name type="synonym">Phoma lingam</name>
    <dbReference type="NCBI Taxonomy" id="985895"/>
    <lineage>
        <taxon>Eukaryota</taxon>
        <taxon>Fungi</taxon>
        <taxon>Dikarya</taxon>
        <taxon>Ascomycota</taxon>
        <taxon>Pezizomycotina</taxon>
        <taxon>Dothideomycetes</taxon>
        <taxon>Pleosporomycetidae</taxon>
        <taxon>Pleosporales</taxon>
        <taxon>Pleosporineae</taxon>
        <taxon>Leptosphaeriaceae</taxon>
        <taxon>Plenodomus</taxon>
        <taxon>Plenodomus lingam/Leptosphaeria maculans species complex</taxon>
    </lineage>
</organism>
<feature type="compositionally biased region" description="Basic and acidic residues" evidence="1">
    <location>
        <begin position="152"/>
        <end position="185"/>
    </location>
</feature>
<dbReference type="HOGENOM" id="CLU_002712_0_0_1"/>
<feature type="compositionally biased region" description="Low complexity" evidence="1">
    <location>
        <begin position="35"/>
        <end position="52"/>
    </location>
</feature>
<keyword evidence="4" id="KW-1185">Reference proteome</keyword>
<feature type="region of interest" description="Disordered" evidence="1">
    <location>
        <begin position="832"/>
        <end position="954"/>
    </location>
</feature>
<protein>
    <submittedName>
        <fullName evidence="3">Uncharacterized protein</fullName>
    </submittedName>
</protein>
<proteinExistence type="predicted"/>
<feature type="compositionally biased region" description="Polar residues" evidence="1">
    <location>
        <begin position="607"/>
        <end position="616"/>
    </location>
</feature>
<dbReference type="PANTHER" id="PTHR38426">
    <property type="entry name" value="MAINTENANCE OF TELOMERE CAPPING PROTEIN 4"/>
    <property type="match status" value="1"/>
</dbReference>
<feature type="region of interest" description="Disordered" evidence="1">
    <location>
        <begin position="782"/>
        <end position="807"/>
    </location>
</feature>
<dbReference type="OMA" id="RRPRMDW"/>
<feature type="compositionally biased region" description="Polar residues" evidence="1">
    <location>
        <begin position="19"/>
        <end position="31"/>
    </location>
</feature>
<reference evidence="4" key="1">
    <citation type="journal article" date="2011" name="Nat. Commun.">
        <title>Effector diversification within compartments of the Leptosphaeria maculans genome affected by Repeat-Induced Point mutations.</title>
        <authorList>
            <person name="Rouxel T."/>
            <person name="Grandaubert J."/>
            <person name="Hane J.K."/>
            <person name="Hoede C."/>
            <person name="van de Wouw A.P."/>
            <person name="Couloux A."/>
            <person name="Dominguez V."/>
            <person name="Anthouard V."/>
            <person name="Bally P."/>
            <person name="Bourras S."/>
            <person name="Cozijnsen A.J."/>
            <person name="Ciuffetti L.M."/>
            <person name="Degrave A."/>
            <person name="Dilmaghani A."/>
            <person name="Duret L."/>
            <person name="Fudal I."/>
            <person name="Goodwin S.B."/>
            <person name="Gout L."/>
            <person name="Glaser N."/>
            <person name="Linglin J."/>
            <person name="Kema G.H.J."/>
            <person name="Lapalu N."/>
            <person name="Lawrence C.B."/>
            <person name="May K."/>
            <person name="Meyer M."/>
            <person name="Ollivier B."/>
            <person name="Poulain J."/>
            <person name="Schoch C.L."/>
            <person name="Simon A."/>
            <person name="Spatafora J.W."/>
            <person name="Stachowiak A."/>
            <person name="Turgeon B.G."/>
            <person name="Tyler B.M."/>
            <person name="Vincent D."/>
            <person name="Weissenbach J."/>
            <person name="Amselem J."/>
            <person name="Quesneville H."/>
            <person name="Oliver R.P."/>
            <person name="Wincker P."/>
            <person name="Balesdent M.-H."/>
            <person name="Howlett B.J."/>
        </authorList>
    </citation>
    <scope>NUCLEOTIDE SEQUENCE [LARGE SCALE GENOMIC DNA]</scope>
    <source>
        <strain evidence="4">JN3 / isolate v23.1.3 / race Av1-4-5-6-7-8</strain>
    </source>
</reference>
<accession>E4ZTC3</accession>
<feature type="compositionally biased region" description="Basic and acidic residues" evidence="1">
    <location>
        <begin position="794"/>
        <end position="803"/>
    </location>
</feature>
<feature type="compositionally biased region" description="Basic residues" evidence="1">
    <location>
        <begin position="551"/>
        <end position="561"/>
    </location>
</feature>
<evidence type="ECO:0000256" key="1">
    <source>
        <dbReference type="SAM" id="MobiDB-lite"/>
    </source>
</evidence>
<feature type="compositionally biased region" description="Polar residues" evidence="1">
    <location>
        <begin position="983"/>
        <end position="994"/>
    </location>
</feature>
<dbReference type="VEuPathDB" id="FungiDB:LEMA_P117820.1"/>
<evidence type="ECO:0000256" key="2">
    <source>
        <dbReference type="SAM" id="Phobius"/>
    </source>
</evidence>
<dbReference type="eggNOG" id="ENOG502RU3A">
    <property type="taxonomic scope" value="Eukaryota"/>
</dbReference>
<feature type="compositionally biased region" description="Polar residues" evidence="1">
    <location>
        <begin position="204"/>
        <end position="213"/>
    </location>
</feature>
<dbReference type="Proteomes" id="UP000002668">
    <property type="component" value="Genome"/>
</dbReference>
<feature type="region of interest" description="Disordered" evidence="1">
    <location>
        <begin position="273"/>
        <end position="302"/>
    </location>
</feature>
<name>E4ZTC3_LEPMJ</name>
<evidence type="ECO:0000313" key="3">
    <source>
        <dbReference type="EMBL" id="CBX94779.1"/>
    </source>
</evidence>
<dbReference type="InParanoid" id="E4ZTC3"/>
<feature type="region of interest" description="Disordered" evidence="1">
    <location>
        <begin position="983"/>
        <end position="1003"/>
    </location>
</feature>
<feature type="compositionally biased region" description="Polar residues" evidence="1">
    <location>
        <begin position="287"/>
        <end position="302"/>
    </location>
</feature>
<feature type="compositionally biased region" description="Basic and acidic residues" evidence="1">
    <location>
        <begin position="726"/>
        <end position="764"/>
    </location>
</feature>
<feature type="compositionally biased region" description="Polar residues" evidence="1">
    <location>
        <begin position="939"/>
        <end position="948"/>
    </location>
</feature>
<feature type="region of interest" description="Disordered" evidence="1">
    <location>
        <begin position="1"/>
        <end position="215"/>
    </location>
</feature>
<feature type="compositionally biased region" description="Basic and acidic residues" evidence="1">
    <location>
        <begin position="524"/>
        <end position="534"/>
    </location>
</feature>
<dbReference type="OrthoDB" id="5402622at2759"/>
<dbReference type="GeneID" id="13291252"/>
<evidence type="ECO:0000313" key="4">
    <source>
        <dbReference type="Proteomes" id="UP000002668"/>
    </source>
</evidence>